<evidence type="ECO:0000256" key="1">
    <source>
        <dbReference type="PROSITE-ProRule" id="PRU00221"/>
    </source>
</evidence>
<dbReference type="PROSITE" id="PS50294">
    <property type="entry name" value="WD_REPEATS_REGION"/>
    <property type="match status" value="1"/>
</dbReference>
<protein>
    <submittedName>
        <fullName evidence="3">WD repeat domain 25</fullName>
    </submittedName>
</protein>
<dbReference type="Gene3D" id="2.130.10.10">
    <property type="entry name" value="YVTN repeat-like/Quinoprotein amine dehydrogenase"/>
    <property type="match status" value="1"/>
</dbReference>
<dbReference type="PANTHER" id="PTHR44566:SF1">
    <property type="entry name" value="WD REPEAT-CONTAINING PROTEIN 25"/>
    <property type="match status" value="1"/>
</dbReference>
<dbReference type="SUPFAM" id="SSF50978">
    <property type="entry name" value="WD40 repeat-like"/>
    <property type="match status" value="1"/>
</dbReference>
<dbReference type="GeneTree" id="ENSGT00530000063583"/>
<dbReference type="PANTHER" id="PTHR44566">
    <property type="entry name" value="TRANSDUCIN/WD40 REPEAT-LIKE SUPERFAMILY PROTEIN"/>
    <property type="match status" value="1"/>
</dbReference>
<organism evidence="3 4">
    <name type="scientific">Paramormyrops kingsleyae</name>
    <dbReference type="NCBI Taxonomy" id="1676925"/>
    <lineage>
        <taxon>Eukaryota</taxon>
        <taxon>Metazoa</taxon>
        <taxon>Chordata</taxon>
        <taxon>Craniata</taxon>
        <taxon>Vertebrata</taxon>
        <taxon>Euteleostomi</taxon>
        <taxon>Actinopterygii</taxon>
        <taxon>Neopterygii</taxon>
        <taxon>Teleostei</taxon>
        <taxon>Osteoglossocephala</taxon>
        <taxon>Osteoglossomorpha</taxon>
        <taxon>Osteoglossiformes</taxon>
        <taxon>Mormyridae</taxon>
        <taxon>Paramormyrops</taxon>
    </lineage>
</organism>
<sequence>MASLVAYEDSDTEDESTTQEGTIHQNSESDFGAENSLGQHGAIEFGPTDPHESSLSPQGGGQDGQESRSLWEFCYSPWIQPDGTQDGVAVVRSLPQTAQGSSCVGPPKRPLKETPMTGIRPYVPKRQRLSQQVAASSEGDIQGDGSVISGTGSRLLTEVSEIISPFLRRKSTGTELPRRVRLRVQAHQGPVNTVQWCPVPHFSHLLLSASMDLTAKVWDGAGSGWCLFTSSAHSGAVRDASWMPCGRRFLTGSFDNSAIVTDVETGQVVVKVGNQFKVTCLTVQPSDPNIFLCGGFSPEVKAWDIRTCKVVRSYQAGIQQTLDILFLPGGKEFVTSSDSVSRDSADRTLIAWDFQTTAKVSNQIFHERYTCPSMALHPQGDEFVAQTNGNYMALFSARRPYRMNKRKRYEGHRVEGYAVGCEFSADGTVLLSGSSSGSLHFYDQQSSRQLRLLHAHQQACVCASMHPVLPAVMASCDWGGELCIWH</sequence>
<evidence type="ECO:0000256" key="2">
    <source>
        <dbReference type="SAM" id="MobiDB-lite"/>
    </source>
</evidence>
<dbReference type="Ensembl" id="ENSPKIT00000037663.1">
    <property type="protein sequence ID" value="ENSPKIP00000013244.1"/>
    <property type="gene ID" value="ENSPKIG00000000750.1"/>
</dbReference>
<dbReference type="Proteomes" id="UP000261540">
    <property type="component" value="Unplaced"/>
</dbReference>
<dbReference type="PROSITE" id="PS50082">
    <property type="entry name" value="WD_REPEATS_2"/>
    <property type="match status" value="2"/>
</dbReference>
<dbReference type="InterPro" id="IPR053053">
    <property type="entry name" value="WD_repeat_protein"/>
</dbReference>
<dbReference type="OrthoDB" id="256303at2759"/>
<accession>A0A3B3R4Y1</accession>
<dbReference type="Pfam" id="PF00400">
    <property type="entry name" value="WD40"/>
    <property type="match status" value="3"/>
</dbReference>
<keyword evidence="4" id="KW-1185">Reference proteome</keyword>
<feature type="compositionally biased region" description="Acidic residues" evidence="2">
    <location>
        <begin position="8"/>
        <end position="17"/>
    </location>
</feature>
<dbReference type="STRING" id="1676925.ENSPKIP00000013244"/>
<dbReference type="AlphaFoldDB" id="A0A3B3R4Y1"/>
<feature type="region of interest" description="Disordered" evidence="2">
    <location>
        <begin position="98"/>
        <end position="118"/>
    </location>
</feature>
<feature type="compositionally biased region" description="Polar residues" evidence="2">
    <location>
        <begin position="18"/>
        <end position="29"/>
    </location>
</feature>
<proteinExistence type="predicted"/>
<evidence type="ECO:0000313" key="3">
    <source>
        <dbReference type="Ensembl" id="ENSPKIP00000013244.1"/>
    </source>
</evidence>
<keyword evidence="1" id="KW-0853">WD repeat</keyword>
<reference evidence="3" key="1">
    <citation type="submission" date="2025-08" db="UniProtKB">
        <authorList>
            <consortium name="Ensembl"/>
        </authorList>
    </citation>
    <scope>IDENTIFICATION</scope>
</reference>
<feature type="repeat" description="WD" evidence="1">
    <location>
        <begin position="184"/>
        <end position="219"/>
    </location>
</feature>
<dbReference type="InterPro" id="IPR036322">
    <property type="entry name" value="WD40_repeat_dom_sf"/>
</dbReference>
<evidence type="ECO:0000313" key="4">
    <source>
        <dbReference type="Proteomes" id="UP000261540"/>
    </source>
</evidence>
<feature type="region of interest" description="Disordered" evidence="2">
    <location>
        <begin position="1"/>
        <end position="67"/>
    </location>
</feature>
<dbReference type="InterPro" id="IPR015943">
    <property type="entry name" value="WD40/YVTN_repeat-like_dom_sf"/>
</dbReference>
<feature type="repeat" description="WD" evidence="1">
    <location>
        <begin position="230"/>
        <end position="271"/>
    </location>
</feature>
<dbReference type="InterPro" id="IPR001680">
    <property type="entry name" value="WD40_rpt"/>
</dbReference>
<dbReference type="SMART" id="SM00320">
    <property type="entry name" value="WD40"/>
    <property type="match status" value="6"/>
</dbReference>
<name>A0A3B3R4Y1_9TELE</name>
<reference evidence="3" key="2">
    <citation type="submission" date="2025-09" db="UniProtKB">
        <authorList>
            <consortium name="Ensembl"/>
        </authorList>
    </citation>
    <scope>IDENTIFICATION</scope>
</reference>